<feature type="domain" description="HTH araC/xylS-type" evidence="5">
    <location>
        <begin position="143"/>
        <end position="240"/>
    </location>
</feature>
<accession>A0ABV0GIZ5</accession>
<protein>
    <submittedName>
        <fullName evidence="6">Helix-turn-helix transcriptional regulator</fullName>
    </submittedName>
</protein>
<dbReference type="Pfam" id="PF12833">
    <property type="entry name" value="HTH_18"/>
    <property type="match status" value="1"/>
</dbReference>
<dbReference type="SMART" id="SM00342">
    <property type="entry name" value="HTH_ARAC"/>
    <property type="match status" value="1"/>
</dbReference>
<dbReference type="InterPro" id="IPR014710">
    <property type="entry name" value="RmlC-like_jellyroll"/>
</dbReference>
<evidence type="ECO:0000259" key="5">
    <source>
        <dbReference type="PROSITE" id="PS01124"/>
    </source>
</evidence>
<dbReference type="Proteomes" id="UP001462640">
    <property type="component" value="Unassembled WGS sequence"/>
</dbReference>
<dbReference type="PANTHER" id="PTHR11019:SF159">
    <property type="entry name" value="TRANSCRIPTIONAL REGULATOR-RELATED"/>
    <property type="match status" value="1"/>
</dbReference>
<keyword evidence="3" id="KW-0804">Transcription</keyword>
<dbReference type="Pfam" id="PF02311">
    <property type="entry name" value="AraC_binding"/>
    <property type="match status" value="1"/>
</dbReference>
<dbReference type="PROSITE" id="PS00041">
    <property type="entry name" value="HTH_ARAC_FAMILY_1"/>
    <property type="match status" value="1"/>
</dbReference>
<name>A0ABV0GIZ5_9BURK</name>
<dbReference type="PANTHER" id="PTHR11019">
    <property type="entry name" value="HTH-TYPE TRANSCRIPTIONAL REGULATOR NIMR"/>
    <property type="match status" value="1"/>
</dbReference>
<proteinExistence type="predicted"/>
<feature type="region of interest" description="Disordered" evidence="4">
    <location>
        <begin position="1"/>
        <end position="22"/>
    </location>
</feature>
<dbReference type="Gene3D" id="1.10.10.60">
    <property type="entry name" value="Homeodomain-like"/>
    <property type="match status" value="1"/>
</dbReference>
<dbReference type="RefSeq" id="WP_347612065.1">
    <property type="nucleotide sequence ID" value="NZ_JBDPZC010000010.1"/>
</dbReference>
<evidence type="ECO:0000256" key="1">
    <source>
        <dbReference type="ARBA" id="ARBA00023015"/>
    </source>
</evidence>
<dbReference type="InterPro" id="IPR009057">
    <property type="entry name" value="Homeodomain-like_sf"/>
</dbReference>
<dbReference type="SUPFAM" id="SSF46689">
    <property type="entry name" value="Homeodomain-like"/>
    <property type="match status" value="1"/>
</dbReference>
<dbReference type="InterPro" id="IPR003313">
    <property type="entry name" value="AraC-bd"/>
</dbReference>
<keyword evidence="7" id="KW-1185">Reference proteome</keyword>
<dbReference type="InterPro" id="IPR018062">
    <property type="entry name" value="HTH_AraC-typ_CS"/>
</dbReference>
<dbReference type="InterPro" id="IPR011051">
    <property type="entry name" value="RmlC_Cupin_sf"/>
</dbReference>
<dbReference type="EMBL" id="JBDPZC010000010">
    <property type="protein sequence ID" value="MEO3714927.1"/>
    <property type="molecule type" value="Genomic_DNA"/>
</dbReference>
<dbReference type="PROSITE" id="PS01124">
    <property type="entry name" value="HTH_ARAC_FAMILY_2"/>
    <property type="match status" value="1"/>
</dbReference>
<keyword evidence="2" id="KW-0238">DNA-binding</keyword>
<dbReference type="InterPro" id="IPR018060">
    <property type="entry name" value="HTH_AraC"/>
</dbReference>
<organism evidence="6 7">
    <name type="scientific">Roseateles flavus</name>
    <dbReference type="NCBI Taxonomy" id="3149041"/>
    <lineage>
        <taxon>Bacteria</taxon>
        <taxon>Pseudomonadati</taxon>
        <taxon>Pseudomonadota</taxon>
        <taxon>Betaproteobacteria</taxon>
        <taxon>Burkholderiales</taxon>
        <taxon>Sphaerotilaceae</taxon>
        <taxon>Roseateles</taxon>
    </lineage>
</organism>
<dbReference type="Gene3D" id="2.60.120.10">
    <property type="entry name" value="Jelly Rolls"/>
    <property type="match status" value="1"/>
</dbReference>
<dbReference type="CDD" id="cd06124">
    <property type="entry name" value="cupin_NimR-like_N"/>
    <property type="match status" value="1"/>
</dbReference>
<evidence type="ECO:0000256" key="4">
    <source>
        <dbReference type="SAM" id="MobiDB-lite"/>
    </source>
</evidence>
<evidence type="ECO:0000256" key="2">
    <source>
        <dbReference type="ARBA" id="ARBA00023125"/>
    </source>
</evidence>
<evidence type="ECO:0000256" key="3">
    <source>
        <dbReference type="ARBA" id="ARBA00023163"/>
    </source>
</evidence>
<keyword evidence="1" id="KW-0805">Transcription regulation</keyword>
<dbReference type="SUPFAM" id="SSF51182">
    <property type="entry name" value="RmlC-like cupins"/>
    <property type="match status" value="1"/>
</dbReference>
<gene>
    <name evidence="6" type="ORF">ABDJ40_19335</name>
</gene>
<evidence type="ECO:0000313" key="6">
    <source>
        <dbReference type="EMBL" id="MEO3714927.1"/>
    </source>
</evidence>
<comment type="caution">
    <text evidence="6">The sequence shown here is derived from an EMBL/GenBank/DDBJ whole genome shotgun (WGS) entry which is preliminary data.</text>
</comment>
<evidence type="ECO:0000313" key="7">
    <source>
        <dbReference type="Proteomes" id="UP001462640"/>
    </source>
</evidence>
<reference evidence="6 7" key="1">
    <citation type="submission" date="2024-05" db="EMBL/GenBank/DDBJ databases">
        <title>Roseateles sp. 2.12 16S ribosomal RNA gene Genome sequencing and assembly.</title>
        <authorList>
            <person name="Woo H."/>
        </authorList>
    </citation>
    <scope>NUCLEOTIDE SEQUENCE [LARGE SCALE GENOMIC DNA]</scope>
    <source>
        <strain evidence="6 7">2.12</strain>
    </source>
</reference>
<sequence length="245" mass="27300">MPRLHSQALDHQPSDAPAPHRHPQGQLLWVSSGLLTVLTEDSRWTLPPGFLAWMPPQALHGAQYLTPTRGLNFYVDEAWATAGFPAQWKVLLSTPLLKSLLQALHDEAHCRAHEAYQAVLADLVCQAPAQPLCIPMPADPRLRPLCEHLLAHPDDATDLDHWAQRLHMSRRTLSRRFQGETGMGFAQWRQQVRLTLALERLVAGAPVTTVALDMGYESPSAFITRFKQRMGLPPRAWLARASSGG</sequence>